<keyword evidence="7" id="KW-0357">Heparan sulfate</keyword>
<comment type="subcellular location">
    <subcellularLocation>
        <location evidence="1">Secreted</location>
    </subcellularLocation>
</comment>
<dbReference type="EMBL" id="GHWJ01008039">
    <property type="protein sequence ID" value="NOV40776.1"/>
    <property type="molecule type" value="Transcribed_RNA"/>
</dbReference>
<dbReference type="PROSITE" id="PS51162">
    <property type="entry name" value="THYROGLOBULIN_1_2"/>
    <property type="match status" value="1"/>
</dbReference>
<evidence type="ECO:0000256" key="2">
    <source>
        <dbReference type="ARBA" id="ARBA00022525"/>
    </source>
</evidence>
<evidence type="ECO:0000259" key="11">
    <source>
        <dbReference type="PROSITE" id="PS51162"/>
    </source>
</evidence>
<evidence type="ECO:0000256" key="6">
    <source>
        <dbReference type="ARBA" id="ARBA00023180"/>
    </source>
</evidence>
<dbReference type="GeneID" id="119161284"/>
<dbReference type="InterPro" id="IPR036857">
    <property type="entry name" value="Thyroglobulin_1_sf"/>
</dbReference>
<evidence type="ECO:0000256" key="10">
    <source>
        <dbReference type="SAM" id="SignalP"/>
    </source>
</evidence>
<feature type="domain" description="Thyroglobulin type-1" evidence="11">
    <location>
        <begin position="415"/>
        <end position="476"/>
    </location>
</feature>
<feature type="signal peptide" evidence="10">
    <location>
        <begin position="1"/>
        <end position="23"/>
    </location>
</feature>
<feature type="region of interest" description="Disordered" evidence="9">
    <location>
        <begin position="250"/>
        <end position="269"/>
    </location>
</feature>
<dbReference type="GO" id="GO:0005615">
    <property type="term" value="C:extracellular space"/>
    <property type="evidence" value="ECO:0007669"/>
    <property type="project" value="TreeGrafter"/>
</dbReference>
<evidence type="ECO:0000256" key="8">
    <source>
        <dbReference type="PROSITE-ProRule" id="PRU00500"/>
    </source>
</evidence>
<protein>
    <submittedName>
        <fullName evidence="13">Proteinaceous extracellular matrix</fullName>
    </submittedName>
</protein>
<feature type="compositionally biased region" description="Low complexity" evidence="9">
    <location>
        <begin position="120"/>
        <end position="148"/>
    </location>
</feature>
<name>A0A6M2D455_RHIMP</name>
<evidence type="ECO:0000256" key="4">
    <source>
        <dbReference type="ARBA" id="ARBA00022974"/>
    </source>
</evidence>
<dbReference type="VEuPathDB" id="VectorBase:LOC119161284"/>
<dbReference type="SUPFAM" id="SSF57610">
    <property type="entry name" value="Thyroglobulin type-1 domain"/>
    <property type="match status" value="1"/>
</dbReference>
<dbReference type="GO" id="GO:0005518">
    <property type="term" value="F:collagen binding"/>
    <property type="evidence" value="ECO:0007669"/>
    <property type="project" value="TreeGrafter"/>
</dbReference>
<comment type="caution">
    <text evidence="8">Lacks conserved residue(s) required for the propagation of feature annotation.</text>
</comment>
<dbReference type="GO" id="GO:0005509">
    <property type="term" value="F:calcium ion binding"/>
    <property type="evidence" value="ECO:0007669"/>
    <property type="project" value="InterPro"/>
</dbReference>
<keyword evidence="4" id="KW-0654">Proteoglycan</keyword>
<keyword evidence="5 8" id="KW-1015">Disulfide bond</keyword>
<evidence type="ECO:0000256" key="7">
    <source>
        <dbReference type="ARBA" id="ARBA00023207"/>
    </source>
</evidence>
<evidence type="ECO:0000256" key="5">
    <source>
        <dbReference type="ARBA" id="ARBA00023157"/>
    </source>
</evidence>
<dbReference type="Pfam" id="PF00086">
    <property type="entry name" value="Thyroglobulin_1"/>
    <property type="match status" value="1"/>
</dbReference>
<dbReference type="SMART" id="SM00211">
    <property type="entry name" value="TY"/>
    <property type="match status" value="1"/>
</dbReference>
<dbReference type="GO" id="GO:0050840">
    <property type="term" value="F:extracellular matrix binding"/>
    <property type="evidence" value="ECO:0007669"/>
    <property type="project" value="TreeGrafter"/>
</dbReference>
<dbReference type="InterPro" id="IPR000716">
    <property type="entry name" value="Thyroglobulin_1"/>
</dbReference>
<feature type="region of interest" description="Disordered" evidence="9">
    <location>
        <begin position="115"/>
        <end position="173"/>
    </location>
</feature>
<feature type="compositionally biased region" description="Polar residues" evidence="9">
    <location>
        <begin position="288"/>
        <end position="299"/>
    </location>
</feature>
<feature type="domain" description="Kazal-like" evidence="12">
    <location>
        <begin position="168"/>
        <end position="222"/>
    </location>
</feature>
<keyword evidence="6" id="KW-0325">Glycoprotein</keyword>
<dbReference type="CTD" id="42733"/>
<dbReference type="PROSITE" id="PS51465">
    <property type="entry name" value="KAZAL_2"/>
    <property type="match status" value="1"/>
</dbReference>
<keyword evidence="2" id="KW-0964">Secreted</keyword>
<evidence type="ECO:0000256" key="1">
    <source>
        <dbReference type="ARBA" id="ARBA00004613"/>
    </source>
</evidence>
<evidence type="ECO:0000256" key="3">
    <source>
        <dbReference type="ARBA" id="ARBA00022729"/>
    </source>
</evidence>
<dbReference type="OrthoDB" id="6426963at2759"/>
<reference evidence="13" key="1">
    <citation type="submission" date="2019-09" db="EMBL/GenBank/DDBJ databases">
        <title>Organ-specific transcriptomic study of the physiology of the cattle tick, Rhipicephalus microplus.</title>
        <authorList>
            <person name="Tirloni L."/>
            <person name="Braz G."/>
            <person name="Gandara A.C.P."/>
            <person name="Sabadin G.A."/>
            <person name="da Silva R.M."/>
            <person name="Guizzo M.G."/>
            <person name="Machado J.A."/>
            <person name="Costa E.P."/>
            <person name="Gomes H.F."/>
            <person name="Moraes J."/>
            <person name="Mota M.B.S."/>
            <person name="Mesquita R.D."/>
            <person name="Alvarenga P.H."/>
            <person name="Alves F."/>
            <person name="Seixas A."/>
            <person name="da Fonseca R.N."/>
            <person name="Fogaca A."/>
            <person name="Logullo C."/>
            <person name="Tanaka A."/>
            <person name="Daffre S."/>
            <person name="Termignoni C."/>
            <person name="Vaz I.S.Jr."/>
            <person name="Oliveira P.L."/>
            <person name="Ribeiro J.M."/>
        </authorList>
    </citation>
    <scope>NUCLEOTIDE SEQUENCE</scope>
    <source>
        <strain evidence="13">Porto Alegre</strain>
    </source>
</reference>
<dbReference type="PANTHER" id="PTHR13866">
    <property type="entry name" value="SPARC OSTEONECTIN"/>
    <property type="match status" value="1"/>
</dbReference>
<dbReference type="Pfam" id="PF07648">
    <property type="entry name" value="Kazal_2"/>
    <property type="match status" value="1"/>
</dbReference>
<dbReference type="CDD" id="cd00191">
    <property type="entry name" value="TY"/>
    <property type="match status" value="1"/>
</dbReference>
<dbReference type="CDD" id="cd00104">
    <property type="entry name" value="KAZAL_FS"/>
    <property type="match status" value="1"/>
</dbReference>
<dbReference type="SUPFAM" id="SSF100895">
    <property type="entry name" value="Kazal-type serine protease inhibitors"/>
    <property type="match status" value="1"/>
</dbReference>
<proteinExistence type="predicted"/>
<keyword evidence="3 10" id="KW-0732">Signal</keyword>
<feature type="compositionally biased region" description="Basic and acidic residues" evidence="9">
    <location>
        <begin position="250"/>
        <end position="261"/>
    </location>
</feature>
<evidence type="ECO:0000313" key="13">
    <source>
        <dbReference type="EMBL" id="NOV40776.1"/>
    </source>
</evidence>
<feature type="region of interest" description="Disordered" evidence="9">
    <location>
        <begin position="276"/>
        <end position="303"/>
    </location>
</feature>
<dbReference type="InterPro" id="IPR036058">
    <property type="entry name" value="Kazal_dom_sf"/>
</dbReference>
<feature type="compositionally biased region" description="Acidic residues" evidence="9">
    <location>
        <begin position="149"/>
        <end position="169"/>
    </location>
</feature>
<dbReference type="PANTHER" id="PTHR13866:SF30">
    <property type="match status" value="1"/>
</dbReference>
<dbReference type="SMART" id="SM00280">
    <property type="entry name" value="KAZAL"/>
    <property type="match status" value="1"/>
</dbReference>
<accession>A0A6M2D455</accession>
<dbReference type="Gene3D" id="3.30.60.30">
    <property type="match status" value="1"/>
</dbReference>
<dbReference type="PROSITE" id="PS00484">
    <property type="entry name" value="THYROGLOBULIN_1_1"/>
    <property type="match status" value="1"/>
</dbReference>
<dbReference type="InterPro" id="IPR002350">
    <property type="entry name" value="Kazal_dom"/>
</dbReference>
<dbReference type="InterPro" id="IPR011992">
    <property type="entry name" value="EF-hand-dom_pair"/>
</dbReference>
<dbReference type="Pfam" id="PF10591">
    <property type="entry name" value="SPARC_Ca_bdg"/>
    <property type="match status" value="1"/>
</dbReference>
<sequence>MHPDKKAWLWVVVLASLLCTVYSSTVKDKSKDSEEWDFEFEEHSRDETSTQKDSMKDLKATYNAWSFADADLCRTVQCKPTQECLIQDENTAICVSAKKVKKMKKASLSGGWGSYDRKQSTAMPSTSTAASAGSTAAVSTTSKPWSSAEAEDDDDDDDDQYLEEDSSQEEELRCPPCPVFKADYVCGTDNQTYSSECRLQYHNCRQRTSVQVSCKGFCPCKAVKSLEEQQRESRQKARWDRYMAKLQNTIDKEKKANKDATGKPAAFSNRLKSKYSSKDSWTNKDSHNSVLTNKVSSPVSKDKGCTNDDLQAMGDRLLDWFSVVMSDHQLSTQVSTRRRTHRVSDYHLPECKPEVGWMFHHLDSDGNLLLTLRELYDLEHDDRERCLQPYLAVCDLNRDSFLSTIEWCACFNKSQRPCAAALRRVTPGLIGAYIPQCDEEGYFLPAQCHSSAGMCWCVDRHGAEFANTRRRDRPDCESLMNKTNRDKSLEDDTEEDSDEVKDKYEGSGDRIQDF</sequence>
<dbReference type="Gene3D" id="1.10.238.10">
    <property type="entry name" value="EF-hand"/>
    <property type="match status" value="1"/>
</dbReference>
<dbReference type="RefSeq" id="XP_037269578.1">
    <property type="nucleotide sequence ID" value="XM_037413681.2"/>
</dbReference>
<evidence type="ECO:0000259" key="12">
    <source>
        <dbReference type="PROSITE" id="PS51465"/>
    </source>
</evidence>
<dbReference type="SUPFAM" id="SSF47473">
    <property type="entry name" value="EF-hand"/>
    <property type="match status" value="1"/>
</dbReference>
<dbReference type="InterPro" id="IPR019577">
    <property type="entry name" value="SPARC/Testican_Ca-bd-dom"/>
</dbReference>
<evidence type="ECO:0000256" key="9">
    <source>
        <dbReference type="SAM" id="MobiDB-lite"/>
    </source>
</evidence>
<feature type="region of interest" description="Disordered" evidence="9">
    <location>
        <begin position="475"/>
        <end position="514"/>
    </location>
</feature>
<feature type="compositionally biased region" description="Basic and acidic residues" evidence="9">
    <location>
        <begin position="500"/>
        <end position="514"/>
    </location>
</feature>
<feature type="chain" id="PRO_5026660811" evidence="10">
    <location>
        <begin position="24"/>
        <end position="514"/>
    </location>
</feature>
<dbReference type="AlphaFoldDB" id="A0A6M2D455"/>
<feature type="disulfide bond" evidence="8">
    <location>
        <begin position="418"/>
        <end position="437"/>
    </location>
</feature>
<feature type="disulfide bond" evidence="8">
    <location>
        <begin position="448"/>
        <end position="455"/>
    </location>
</feature>
<organism evidence="13">
    <name type="scientific">Rhipicephalus microplus</name>
    <name type="common">Cattle tick</name>
    <name type="synonym">Boophilus microplus</name>
    <dbReference type="NCBI Taxonomy" id="6941"/>
    <lineage>
        <taxon>Eukaryota</taxon>
        <taxon>Metazoa</taxon>
        <taxon>Ecdysozoa</taxon>
        <taxon>Arthropoda</taxon>
        <taxon>Chelicerata</taxon>
        <taxon>Arachnida</taxon>
        <taxon>Acari</taxon>
        <taxon>Parasitiformes</taxon>
        <taxon>Ixodida</taxon>
        <taxon>Ixodoidea</taxon>
        <taxon>Ixodidae</taxon>
        <taxon>Rhipicephalinae</taxon>
        <taxon>Rhipicephalus</taxon>
        <taxon>Boophilus</taxon>
    </lineage>
</organism>